<feature type="compositionally biased region" description="Polar residues" evidence="7">
    <location>
        <begin position="1"/>
        <end position="11"/>
    </location>
</feature>
<evidence type="ECO:0000256" key="5">
    <source>
        <dbReference type="ARBA" id="ARBA00022989"/>
    </source>
</evidence>
<evidence type="ECO:0000256" key="7">
    <source>
        <dbReference type="SAM" id="MobiDB-lite"/>
    </source>
</evidence>
<feature type="transmembrane region" description="Helical" evidence="8">
    <location>
        <begin position="427"/>
        <end position="447"/>
    </location>
</feature>
<evidence type="ECO:0008006" key="10">
    <source>
        <dbReference type="Google" id="ProtNLM"/>
    </source>
</evidence>
<dbReference type="PANTHER" id="PTHR31585:SF5">
    <property type="entry name" value="RNA-BINDING S4 DOMAIN-CONTAINING PROTEIN"/>
    <property type="match status" value="1"/>
</dbReference>
<dbReference type="Gene3D" id="1.20.1250.20">
    <property type="entry name" value="MFS general substrate transporter like domains"/>
    <property type="match status" value="1"/>
</dbReference>
<reference evidence="9" key="1">
    <citation type="submission" date="2021-01" db="EMBL/GenBank/DDBJ databases">
        <authorList>
            <person name="Corre E."/>
            <person name="Pelletier E."/>
            <person name="Niang G."/>
            <person name="Scheremetjew M."/>
            <person name="Finn R."/>
            <person name="Kale V."/>
            <person name="Holt S."/>
            <person name="Cochrane G."/>
            <person name="Meng A."/>
            <person name="Brown T."/>
            <person name="Cohen L."/>
        </authorList>
    </citation>
    <scope>NUCLEOTIDE SEQUENCE</scope>
    <source>
        <strain evidence="9">CCMP2877</strain>
    </source>
</reference>
<keyword evidence="3" id="KW-0813">Transport</keyword>
<dbReference type="EMBL" id="HBGJ01011995">
    <property type="protein sequence ID" value="CAD9249160.1"/>
    <property type="molecule type" value="Transcribed_RNA"/>
</dbReference>
<keyword evidence="6 8" id="KW-0472">Membrane</keyword>
<feature type="transmembrane region" description="Helical" evidence="8">
    <location>
        <begin position="537"/>
        <end position="559"/>
    </location>
</feature>
<keyword evidence="4 8" id="KW-0812">Transmembrane</keyword>
<feature type="transmembrane region" description="Helical" evidence="8">
    <location>
        <begin position="392"/>
        <end position="415"/>
    </location>
</feature>
<gene>
    <name evidence="9" type="ORF">PPAR1163_LOCUS7520</name>
</gene>
<dbReference type="AlphaFoldDB" id="A0A7S1TWA3"/>
<evidence type="ECO:0000256" key="8">
    <source>
        <dbReference type="SAM" id="Phobius"/>
    </source>
</evidence>
<accession>A0A7S1TWA3</accession>
<feature type="transmembrane region" description="Helical" evidence="8">
    <location>
        <begin position="467"/>
        <end position="484"/>
    </location>
</feature>
<evidence type="ECO:0000256" key="3">
    <source>
        <dbReference type="ARBA" id="ARBA00022448"/>
    </source>
</evidence>
<dbReference type="InterPro" id="IPR039309">
    <property type="entry name" value="BT1"/>
</dbReference>
<feature type="transmembrane region" description="Helical" evidence="8">
    <location>
        <begin position="353"/>
        <end position="372"/>
    </location>
</feature>
<evidence type="ECO:0000256" key="2">
    <source>
        <dbReference type="ARBA" id="ARBA00007015"/>
    </source>
</evidence>
<feature type="transmembrane region" description="Helical" evidence="8">
    <location>
        <begin position="496"/>
        <end position="517"/>
    </location>
</feature>
<feature type="transmembrane region" description="Helical" evidence="8">
    <location>
        <begin position="282"/>
        <end position="301"/>
    </location>
</feature>
<feature type="transmembrane region" description="Helical" evidence="8">
    <location>
        <begin position="307"/>
        <end position="333"/>
    </location>
</feature>
<feature type="transmembrane region" description="Helical" evidence="8">
    <location>
        <begin position="213"/>
        <end position="231"/>
    </location>
</feature>
<evidence type="ECO:0000256" key="1">
    <source>
        <dbReference type="ARBA" id="ARBA00004141"/>
    </source>
</evidence>
<protein>
    <recommendedName>
        <fullName evidence="10">Major facilitator superfamily (MFS) profile domain-containing protein</fullName>
    </recommendedName>
</protein>
<evidence type="ECO:0000256" key="4">
    <source>
        <dbReference type="ARBA" id="ARBA00022692"/>
    </source>
</evidence>
<comment type="subcellular location">
    <subcellularLocation>
        <location evidence="1">Membrane</location>
        <topology evidence="1">Multi-pass membrane protein</topology>
    </subcellularLocation>
</comment>
<sequence length="605" mass="65961">MRSTSSDNTNRPGPKEIDESPASVAGVARFLQRKRGLRPLPKPQRTLSATTCNGGGYGAVQAQNANARSRADGLAPLDIGMNLDVEEAGTLLRPTPEYMPEPRAYAHASGGGLETDSLLPRHGKDAAALSPPRAKLANLWAPVSLGLPAAYFFIGIATSFITTPLQVYMVQDLDAEPAAQNTLNVLTTLPWSFKLLFGFLSDVQPVFGARRKPYMIIGSLMHAVSFLMLAALGEPSMQSLSTLMWVATMGEIMVDVMADTLAVERSRYEPSEGRGQMQATCYALRFFGSVLGAGTGTLVYNKDAWGWGLSFAQVCFVLGVFPLLFVVPFAYMVWEKPLSEAGAKSVPEQCRDIWNTVTLDAVWMPMTFVYIYNVMQIPNVAWSSFLQLDLGFPPWALGIMTTTGAIMTFLGIVAFKKFFFKTSWRYIYISSTLLCTTFSLLQLVLIFHLNRGLGISDYFFALGDDVMSAYINGIQFLPVCIMYMKLCPGGSEGATYAMLTTLGNIALCVASSLGNVFTYIPGWDVSNAAIERGDMYGMWHITICTSVLSTLPLMLLFLLPHGHEAQLELQANKHRTTLGGIAFLVALIGSLTWTSSEAVITVLGE</sequence>
<dbReference type="PANTHER" id="PTHR31585">
    <property type="entry name" value="FOLATE-BIOPTERIN TRANSPORTER 1, CHLOROPLASTIC"/>
    <property type="match status" value="1"/>
</dbReference>
<feature type="transmembrane region" description="Helical" evidence="8">
    <location>
        <begin position="580"/>
        <end position="603"/>
    </location>
</feature>
<proteinExistence type="inferred from homology"/>
<keyword evidence="5 8" id="KW-1133">Transmembrane helix</keyword>
<dbReference type="Pfam" id="PF03092">
    <property type="entry name" value="BT1"/>
    <property type="match status" value="1"/>
</dbReference>
<name>A0A7S1TWA3_9STRA</name>
<dbReference type="SUPFAM" id="SSF103473">
    <property type="entry name" value="MFS general substrate transporter"/>
    <property type="match status" value="1"/>
</dbReference>
<organism evidence="9">
    <name type="scientific">Phaeomonas parva</name>
    <dbReference type="NCBI Taxonomy" id="124430"/>
    <lineage>
        <taxon>Eukaryota</taxon>
        <taxon>Sar</taxon>
        <taxon>Stramenopiles</taxon>
        <taxon>Ochrophyta</taxon>
        <taxon>Pinguiophyceae</taxon>
        <taxon>Pinguiochrysidales</taxon>
        <taxon>Pinguiochrysidaceae</taxon>
        <taxon>Phaeomonas</taxon>
    </lineage>
</organism>
<dbReference type="InterPro" id="IPR036259">
    <property type="entry name" value="MFS_trans_sf"/>
</dbReference>
<feature type="region of interest" description="Disordered" evidence="7">
    <location>
        <begin position="1"/>
        <end position="24"/>
    </location>
</feature>
<evidence type="ECO:0000313" key="9">
    <source>
        <dbReference type="EMBL" id="CAD9249160.1"/>
    </source>
</evidence>
<evidence type="ECO:0000256" key="6">
    <source>
        <dbReference type="ARBA" id="ARBA00023136"/>
    </source>
</evidence>
<feature type="transmembrane region" description="Helical" evidence="8">
    <location>
        <begin position="139"/>
        <end position="162"/>
    </location>
</feature>
<dbReference type="GO" id="GO:0016020">
    <property type="term" value="C:membrane"/>
    <property type="evidence" value="ECO:0007669"/>
    <property type="project" value="UniProtKB-SubCell"/>
</dbReference>
<comment type="similarity">
    <text evidence="2">Belongs to the major facilitator superfamily. Folate-biopterin transporter (TC 2.A.71) family.</text>
</comment>